<dbReference type="RefSeq" id="WP_172106515.1">
    <property type="nucleotide sequence ID" value="NZ_CP038017.1"/>
</dbReference>
<sequence length="129" mass="14437">MGKPINGTNSQLNPELQKIFGVAPGELQRKYNDAMQNQNISMGTSLTNPITGHRKWEKPVNGTNSQLNPELQKIFGVAPGELQRKYNDVMQNQNISMNTSLCMSFEEISSINEEANDILSLLEQIEDLD</sequence>
<evidence type="ECO:0000313" key="2">
    <source>
        <dbReference type="Proteomes" id="UP000503320"/>
    </source>
</evidence>
<dbReference type="EMBL" id="CP038017">
    <property type="protein sequence ID" value="QIV94349.1"/>
    <property type="molecule type" value="Genomic_DNA"/>
</dbReference>
<dbReference type="KEGG" id="afri:E3E15_02840"/>
<gene>
    <name evidence="1" type="ORF">E3E15_02840</name>
</gene>
<proteinExistence type="predicted"/>
<accession>A0A6M3HT75</accession>
<dbReference type="AlphaFoldDB" id="A0A6M3HT75"/>
<dbReference type="Proteomes" id="UP000503320">
    <property type="component" value="Chromosome"/>
</dbReference>
<organism evidence="1 2">
    <name type="scientific">Allofrancisella frigidaquae</name>
    <dbReference type="NCBI Taxonomy" id="1085644"/>
    <lineage>
        <taxon>Bacteria</taxon>
        <taxon>Pseudomonadati</taxon>
        <taxon>Pseudomonadota</taxon>
        <taxon>Gammaproteobacteria</taxon>
        <taxon>Thiotrichales</taxon>
        <taxon>Francisellaceae</taxon>
        <taxon>Allofrancisella</taxon>
    </lineage>
</organism>
<evidence type="ECO:0000313" key="1">
    <source>
        <dbReference type="EMBL" id="QIV94349.1"/>
    </source>
</evidence>
<protein>
    <submittedName>
        <fullName evidence="1">Uncharacterized protein</fullName>
    </submittedName>
</protein>
<reference evidence="1 2" key="1">
    <citation type="submission" date="2019-03" db="EMBL/GenBank/DDBJ databases">
        <title>Complete Genome Sequence of Allofrancisella frigidaquae Strain SYSU 10HL1970 Isolated from Water-Cooling Systems in China.</title>
        <authorList>
            <person name="Ohrman C."/>
            <person name="Uneklint I."/>
            <person name="Sjodin A."/>
        </authorList>
    </citation>
    <scope>NUCLEOTIDE SEQUENCE [LARGE SCALE GENOMIC DNA]</scope>
    <source>
        <strain evidence="1 2">SYSU 10HL1970</strain>
    </source>
</reference>
<keyword evidence="2" id="KW-1185">Reference proteome</keyword>
<name>A0A6M3HT75_9GAMM</name>